<dbReference type="EMBL" id="JARGDH010000001">
    <property type="protein sequence ID" value="KAL0278142.1"/>
    <property type="molecule type" value="Genomic_DNA"/>
</dbReference>
<organism evidence="2">
    <name type="scientific">Menopon gallinae</name>
    <name type="common">poultry shaft louse</name>
    <dbReference type="NCBI Taxonomy" id="328185"/>
    <lineage>
        <taxon>Eukaryota</taxon>
        <taxon>Metazoa</taxon>
        <taxon>Ecdysozoa</taxon>
        <taxon>Arthropoda</taxon>
        <taxon>Hexapoda</taxon>
        <taxon>Insecta</taxon>
        <taxon>Pterygota</taxon>
        <taxon>Neoptera</taxon>
        <taxon>Paraneoptera</taxon>
        <taxon>Psocodea</taxon>
        <taxon>Troctomorpha</taxon>
        <taxon>Phthiraptera</taxon>
        <taxon>Amblycera</taxon>
        <taxon>Menoponidae</taxon>
        <taxon>Menopon</taxon>
    </lineage>
</organism>
<evidence type="ECO:0000256" key="1">
    <source>
        <dbReference type="SAM" id="MobiDB-lite"/>
    </source>
</evidence>
<sequence>MQQFFENLRGNLDSLENLPLEERAALIGKKEYTAGECDDSNRRTQTTSYPHPRTRKHSYHTESKAFRPPATAAYLHAIRNQRPSHRIRNFVANAEPLTLRGSNYYDPSYLWSGLGRRR</sequence>
<gene>
    <name evidence="2" type="ORF">PYX00_000049</name>
</gene>
<reference evidence="2" key="1">
    <citation type="journal article" date="2024" name="Gigascience">
        <title>Chromosome-level genome of the poultry shaft louse Menopon gallinae provides insight into the host-switching and adaptive evolution of parasitic lice.</title>
        <authorList>
            <person name="Xu Y."/>
            <person name="Ma L."/>
            <person name="Liu S."/>
            <person name="Liang Y."/>
            <person name="Liu Q."/>
            <person name="He Z."/>
            <person name="Tian L."/>
            <person name="Duan Y."/>
            <person name="Cai W."/>
            <person name="Li H."/>
            <person name="Song F."/>
        </authorList>
    </citation>
    <scope>NUCLEOTIDE SEQUENCE</scope>
    <source>
        <strain evidence="2">Cailab_2023a</strain>
    </source>
</reference>
<accession>A0AAW2I6Z3</accession>
<proteinExistence type="predicted"/>
<evidence type="ECO:0000313" key="2">
    <source>
        <dbReference type="EMBL" id="KAL0278142.1"/>
    </source>
</evidence>
<comment type="caution">
    <text evidence="2">The sequence shown here is derived from an EMBL/GenBank/DDBJ whole genome shotgun (WGS) entry which is preliminary data.</text>
</comment>
<feature type="region of interest" description="Disordered" evidence="1">
    <location>
        <begin position="36"/>
        <end position="66"/>
    </location>
</feature>
<protein>
    <submittedName>
        <fullName evidence="2">Uncharacterized protein</fullName>
    </submittedName>
</protein>
<dbReference type="AlphaFoldDB" id="A0AAW2I6Z3"/>
<name>A0AAW2I6Z3_9NEOP</name>